<evidence type="ECO:0000313" key="2">
    <source>
        <dbReference type="EMBL" id="MFD0766708.1"/>
    </source>
</evidence>
<dbReference type="RefSeq" id="WP_377144866.1">
    <property type="nucleotide sequence ID" value="NZ_JBHTIA010000012.1"/>
</dbReference>
<dbReference type="InterPro" id="IPR008687">
    <property type="entry name" value="MobC"/>
</dbReference>
<dbReference type="EMBL" id="JBHTIA010000012">
    <property type="protein sequence ID" value="MFD0766708.1"/>
    <property type="molecule type" value="Genomic_DNA"/>
</dbReference>
<keyword evidence="3" id="KW-1185">Reference proteome</keyword>
<evidence type="ECO:0000259" key="1">
    <source>
        <dbReference type="Pfam" id="PF05713"/>
    </source>
</evidence>
<evidence type="ECO:0000313" key="3">
    <source>
        <dbReference type="Proteomes" id="UP001597073"/>
    </source>
</evidence>
<proteinExistence type="predicted"/>
<organism evidence="2 3">
    <name type="scientific">Mucilaginibacter lutimaris</name>
    <dbReference type="NCBI Taxonomy" id="931629"/>
    <lineage>
        <taxon>Bacteria</taxon>
        <taxon>Pseudomonadati</taxon>
        <taxon>Bacteroidota</taxon>
        <taxon>Sphingobacteriia</taxon>
        <taxon>Sphingobacteriales</taxon>
        <taxon>Sphingobacteriaceae</taxon>
        <taxon>Mucilaginibacter</taxon>
    </lineage>
</organism>
<accession>A0ABW2ZKK0</accession>
<sequence>MARPKISSAEKRNVKFTLQLTLTEKQQLERLSTTCNKPPAVLARDKIFKGRFPEPRIASLDLHAYTELKKIGVNLNQLTRKANAGVISFELIGTLFKLEQRLDTIIAKLVYDSQPKDR</sequence>
<dbReference type="Proteomes" id="UP001597073">
    <property type="component" value="Unassembled WGS sequence"/>
</dbReference>
<name>A0ABW2ZKK0_9SPHI</name>
<protein>
    <submittedName>
        <fullName evidence="2">MobC family plasmid mobilization relaxosome protein</fullName>
    </submittedName>
</protein>
<dbReference type="Pfam" id="PF05713">
    <property type="entry name" value="MobC"/>
    <property type="match status" value="1"/>
</dbReference>
<comment type="caution">
    <text evidence="2">The sequence shown here is derived from an EMBL/GenBank/DDBJ whole genome shotgun (WGS) entry which is preliminary data.</text>
</comment>
<gene>
    <name evidence="2" type="ORF">ACFQZI_17735</name>
</gene>
<reference evidence="3" key="1">
    <citation type="journal article" date="2019" name="Int. J. Syst. Evol. Microbiol.">
        <title>The Global Catalogue of Microorganisms (GCM) 10K type strain sequencing project: providing services to taxonomists for standard genome sequencing and annotation.</title>
        <authorList>
            <consortium name="The Broad Institute Genomics Platform"/>
            <consortium name="The Broad Institute Genome Sequencing Center for Infectious Disease"/>
            <person name="Wu L."/>
            <person name="Ma J."/>
        </authorList>
    </citation>
    <scope>NUCLEOTIDE SEQUENCE [LARGE SCALE GENOMIC DNA]</scope>
    <source>
        <strain evidence="3">CCUG 60742</strain>
    </source>
</reference>
<feature type="domain" description="Bacterial mobilisation" evidence="1">
    <location>
        <begin position="67"/>
        <end position="108"/>
    </location>
</feature>